<keyword evidence="1" id="KW-1133">Transmembrane helix</keyword>
<name>A0A5D2QPI6_GOSTO</name>
<reference evidence="2 3" key="1">
    <citation type="submission" date="2019-07" db="EMBL/GenBank/DDBJ databases">
        <title>WGS assembly of Gossypium tomentosum.</title>
        <authorList>
            <person name="Chen Z.J."/>
            <person name="Sreedasyam A."/>
            <person name="Ando A."/>
            <person name="Song Q."/>
            <person name="De L."/>
            <person name="Hulse-Kemp A."/>
            <person name="Ding M."/>
            <person name="Ye W."/>
            <person name="Kirkbride R."/>
            <person name="Jenkins J."/>
            <person name="Plott C."/>
            <person name="Lovell J."/>
            <person name="Lin Y.-M."/>
            <person name="Vaughn R."/>
            <person name="Liu B."/>
            <person name="Li W."/>
            <person name="Simpson S."/>
            <person name="Scheffler B."/>
            <person name="Saski C."/>
            <person name="Grover C."/>
            <person name="Hu G."/>
            <person name="Conover J."/>
            <person name="Carlson J."/>
            <person name="Shu S."/>
            <person name="Boston L."/>
            <person name="Williams M."/>
            <person name="Peterson D."/>
            <person name="Mcgee K."/>
            <person name="Jones D."/>
            <person name="Wendel J."/>
            <person name="Stelly D."/>
            <person name="Grimwood J."/>
            <person name="Schmutz J."/>
        </authorList>
    </citation>
    <scope>NUCLEOTIDE SEQUENCE [LARGE SCALE GENOMIC DNA]</scope>
    <source>
        <strain evidence="2">7179.01</strain>
    </source>
</reference>
<organism evidence="2 3">
    <name type="scientific">Gossypium tomentosum</name>
    <name type="common">Hawaiian cotton</name>
    <name type="synonym">Gossypium sandvicense</name>
    <dbReference type="NCBI Taxonomy" id="34277"/>
    <lineage>
        <taxon>Eukaryota</taxon>
        <taxon>Viridiplantae</taxon>
        <taxon>Streptophyta</taxon>
        <taxon>Embryophyta</taxon>
        <taxon>Tracheophyta</taxon>
        <taxon>Spermatophyta</taxon>
        <taxon>Magnoliopsida</taxon>
        <taxon>eudicotyledons</taxon>
        <taxon>Gunneridae</taxon>
        <taxon>Pentapetalae</taxon>
        <taxon>rosids</taxon>
        <taxon>malvids</taxon>
        <taxon>Malvales</taxon>
        <taxon>Malvaceae</taxon>
        <taxon>Malvoideae</taxon>
        <taxon>Gossypium</taxon>
    </lineage>
</organism>
<keyword evidence="1" id="KW-0812">Transmembrane</keyword>
<keyword evidence="3" id="KW-1185">Reference proteome</keyword>
<feature type="transmembrane region" description="Helical" evidence="1">
    <location>
        <begin position="16"/>
        <end position="42"/>
    </location>
</feature>
<evidence type="ECO:0000313" key="3">
    <source>
        <dbReference type="Proteomes" id="UP000322667"/>
    </source>
</evidence>
<dbReference type="EMBL" id="CM017614">
    <property type="protein sequence ID" value="TYI30319.1"/>
    <property type="molecule type" value="Genomic_DNA"/>
</dbReference>
<gene>
    <name evidence="2" type="ORF">ES332_A05G378700v1</name>
</gene>
<dbReference type="Proteomes" id="UP000322667">
    <property type="component" value="Chromosome A05"/>
</dbReference>
<evidence type="ECO:0000256" key="1">
    <source>
        <dbReference type="SAM" id="Phobius"/>
    </source>
</evidence>
<evidence type="ECO:0000313" key="2">
    <source>
        <dbReference type="EMBL" id="TYI30319.1"/>
    </source>
</evidence>
<protein>
    <submittedName>
        <fullName evidence="2">Uncharacterized protein</fullName>
    </submittedName>
</protein>
<accession>A0A5D2QPI6</accession>
<proteinExistence type="predicted"/>
<feature type="transmembrane region" description="Helical" evidence="1">
    <location>
        <begin position="54"/>
        <end position="79"/>
    </location>
</feature>
<keyword evidence="1" id="KW-0472">Membrane</keyword>
<dbReference type="AlphaFoldDB" id="A0A5D2QPI6"/>
<sequence>MVVCLKTLLLKLSQKYLLILLYLICRLPTFPFFVLSLLPLYVLSPLSISFSSSLIFFFILLFLLSLFVKVTLFWSVLLFDEDLFRSFVVEFLSRALCWQIKFRSSSIFGV</sequence>